<name>A0ABU3Z0B4_9EURY</name>
<accession>A0ABU3Z0B4</accession>
<evidence type="ECO:0000313" key="3">
    <source>
        <dbReference type="Proteomes" id="UP001273768"/>
    </source>
</evidence>
<keyword evidence="1" id="KW-0812">Transmembrane</keyword>
<reference evidence="2 3" key="1">
    <citation type="submission" date="2020-05" db="EMBL/GenBank/DDBJ databases">
        <title>Isolation and characterization of methanoarchaea from a cold seep at offshore SW Taiwan.</title>
        <authorList>
            <person name="Chen Y.-W."/>
            <person name="Chen S.-C."/>
            <person name="Lai M.-C."/>
        </authorList>
    </citation>
    <scope>NUCLEOTIDE SEQUENCE [LARGE SCALE GENOMIC DNA]</scope>
    <source>
        <strain evidence="2 3">YWC-01</strain>
    </source>
</reference>
<protein>
    <submittedName>
        <fullName evidence="2">Uncharacterized protein</fullName>
    </submittedName>
</protein>
<dbReference type="EMBL" id="JABFFQ010000001">
    <property type="protein sequence ID" value="MDV4342252.1"/>
    <property type="molecule type" value="Genomic_DNA"/>
</dbReference>
<organism evidence="2 3">
    <name type="scientific">Methanoculleus nereidis</name>
    <dbReference type="NCBI Taxonomy" id="2735141"/>
    <lineage>
        <taxon>Archaea</taxon>
        <taxon>Methanobacteriati</taxon>
        <taxon>Methanobacteriota</taxon>
        <taxon>Stenosarchaea group</taxon>
        <taxon>Methanomicrobia</taxon>
        <taxon>Methanomicrobiales</taxon>
        <taxon>Methanomicrobiaceae</taxon>
        <taxon>Methanoculleus</taxon>
    </lineage>
</organism>
<gene>
    <name evidence="2" type="ORF">HL657_03515</name>
</gene>
<keyword evidence="1" id="KW-1133">Transmembrane helix</keyword>
<feature type="transmembrane region" description="Helical" evidence="1">
    <location>
        <begin position="13"/>
        <end position="37"/>
    </location>
</feature>
<comment type="caution">
    <text evidence="2">The sequence shown here is derived from an EMBL/GenBank/DDBJ whole genome shotgun (WGS) entry which is preliminary data.</text>
</comment>
<keyword evidence="1" id="KW-0472">Membrane</keyword>
<evidence type="ECO:0000313" key="2">
    <source>
        <dbReference type="EMBL" id="MDV4342252.1"/>
    </source>
</evidence>
<dbReference type="RefSeq" id="WP_317295436.1">
    <property type="nucleotide sequence ID" value="NZ_JABFFQ010000001.1"/>
</dbReference>
<keyword evidence="3" id="KW-1185">Reference proteome</keyword>
<proteinExistence type="predicted"/>
<evidence type="ECO:0000256" key="1">
    <source>
        <dbReference type="SAM" id="Phobius"/>
    </source>
</evidence>
<dbReference type="Proteomes" id="UP001273768">
    <property type="component" value="Unassembled WGS sequence"/>
</dbReference>
<sequence>MDLMAEAAGFVEFTLIAVTPIIAVVSPASTTAVYTALAEEMTWSEHREIIISGIAEAMPRLLANVEIGWGT</sequence>